<keyword evidence="2" id="KW-0396">Initiation factor</keyword>
<evidence type="ECO:0000313" key="6">
    <source>
        <dbReference type="Proteomes" id="UP001530400"/>
    </source>
</evidence>
<accession>A0ABD3Q227</accession>
<evidence type="ECO:0000313" key="5">
    <source>
        <dbReference type="EMBL" id="KAL3793919.1"/>
    </source>
</evidence>
<sequence>MQQDFPHLLRYLTAPVLLSKQRAAKKAGSNSNAKGQKLLRALVKVMQQCEYSDPVVHFVDKLSVQFDFDAAQSQLEKCETVLISDFFLCKQPEMFMEEARVFVFENYCRIRHKIDLQNLGDKLSAMDKESAECWIVDLIRDAMLDAKIDSEEGGVWLWVRGRVHEQVMEKTRDLTARSAGLQSGLRGYLNDV</sequence>
<proteinExistence type="predicted"/>
<dbReference type="SUPFAM" id="SSF46785">
    <property type="entry name" value="Winged helix' DNA-binding domain"/>
    <property type="match status" value="1"/>
</dbReference>
<dbReference type="GO" id="GO:0003743">
    <property type="term" value="F:translation initiation factor activity"/>
    <property type="evidence" value="ECO:0007669"/>
    <property type="project" value="UniProtKB-KW"/>
</dbReference>
<organism evidence="5 6">
    <name type="scientific">Cyclotella atomus</name>
    <dbReference type="NCBI Taxonomy" id="382360"/>
    <lineage>
        <taxon>Eukaryota</taxon>
        <taxon>Sar</taxon>
        <taxon>Stramenopiles</taxon>
        <taxon>Ochrophyta</taxon>
        <taxon>Bacillariophyta</taxon>
        <taxon>Coscinodiscophyceae</taxon>
        <taxon>Thalassiosirophycidae</taxon>
        <taxon>Stephanodiscales</taxon>
        <taxon>Stephanodiscaceae</taxon>
        <taxon>Cyclotella</taxon>
    </lineage>
</organism>
<keyword evidence="3" id="KW-0648">Protein biosynthesis</keyword>
<reference evidence="5 6" key="1">
    <citation type="submission" date="2024-10" db="EMBL/GenBank/DDBJ databases">
        <title>Updated reference genomes for cyclostephanoid diatoms.</title>
        <authorList>
            <person name="Roberts W.R."/>
            <person name="Alverson A.J."/>
        </authorList>
    </citation>
    <scope>NUCLEOTIDE SEQUENCE [LARGE SCALE GENOMIC DNA]</scope>
    <source>
        <strain evidence="5 6">AJA010-31</strain>
    </source>
</reference>
<dbReference type="Proteomes" id="UP001530400">
    <property type="component" value="Unassembled WGS sequence"/>
</dbReference>
<dbReference type="PANTHER" id="PTHR10317">
    <property type="entry name" value="EUKARYOTIC TRANSLATION INITIATION FACTOR 3 SUBUNIT E"/>
    <property type="match status" value="1"/>
</dbReference>
<keyword evidence="1" id="KW-0963">Cytoplasm</keyword>
<dbReference type="InterPro" id="IPR036390">
    <property type="entry name" value="WH_DNA-bd_sf"/>
</dbReference>
<evidence type="ECO:0000256" key="1">
    <source>
        <dbReference type="ARBA" id="ARBA00022490"/>
    </source>
</evidence>
<keyword evidence="6" id="KW-1185">Reference proteome</keyword>
<dbReference type="PROSITE" id="PS50250">
    <property type="entry name" value="PCI"/>
    <property type="match status" value="1"/>
</dbReference>
<gene>
    <name evidence="5" type="ORF">ACHAWO_002299</name>
</gene>
<dbReference type="InterPro" id="IPR016650">
    <property type="entry name" value="eIF3e"/>
</dbReference>
<dbReference type="InterPro" id="IPR000717">
    <property type="entry name" value="PCI_dom"/>
</dbReference>
<dbReference type="AlphaFoldDB" id="A0ABD3Q227"/>
<name>A0ABD3Q227_9STRA</name>
<evidence type="ECO:0000256" key="3">
    <source>
        <dbReference type="ARBA" id="ARBA00022917"/>
    </source>
</evidence>
<feature type="domain" description="PCI" evidence="4">
    <location>
        <begin position="1"/>
        <end position="162"/>
    </location>
</feature>
<dbReference type="Pfam" id="PF01399">
    <property type="entry name" value="PCI"/>
    <property type="match status" value="1"/>
</dbReference>
<protein>
    <recommendedName>
        <fullName evidence="4">PCI domain-containing protein</fullName>
    </recommendedName>
</protein>
<dbReference type="EMBL" id="JALLPJ020000376">
    <property type="protein sequence ID" value="KAL3793919.1"/>
    <property type="molecule type" value="Genomic_DNA"/>
</dbReference>
<comment type="caution">
    <text evidence="5">The sequence shown here is derived from an EMBL/GenBank/DDBJ whole genome shotgun (WGS) entry which is preliminary data.</text>
</comment>
<evidence type="ECO:0000259" key="4">
    <source>
        <dbReference type="PROSITE" id="PS50250"/>
    </source>
</evidence>
<evidence type="ECO:0000256" key="2">
    <source>
        <dbReference type="ARBA" id="ARBA00022540"/>
    </source>
</evidence>